<dbReference type="PANTHER" id="PTHR24223:SF176">
    <property type="entry name" value="ATP-BINDING CASSETTE SUB-FAMILY C MEMBER 2"/>
    <property type="match status" value="1"/>
</dbReference>
<evidence type="ECO:0000256" key="10">
    <source>
        <dbReference type="ARBA" id="ARBA00022840"/>
    </source>
</evidence>
<keyword evidence="12 16" id="KW-1133">Transmembrane helix</keyword>
<dbReference type="SUPFAM" id="SSF52540">
    <property type="entry name" value="P-loop containing nucleoside triphosphate hydrolases"/>
    <property type="match status" value="2"/>
</dbReference>
<keyword evidence="5" id="KW-1003">Cell membrane</keyword>
<feature type="transmembrane region" description="Helical" evidence="16">
    <location>
        <begin position="906"/>
        <end position="927"/>
    </location>
</feature>
<dbReference type="InterPro" id="IPR017871">
    <property type="entry name" value="ABC_transporter-like_CS"/>
</dbReference>
<protein>
    <recommendedName>
        <fullName evidence="14">ABC-type glutathione-S-conjugate transporter</fullName>
        <ecNumber evidence="14">7.6.2.3</ecNumber>
    </recommendedName>
</protein>
<feature type="domain" description="ABC transmembrane type-1" evidence="18">
    <location>
        <begin position="677"/>
        <end position="963"/>
    </location>
</feature>
<keyword evidence="13 16" id="KW-0472">Membrane</keyword>
<dbReference type="FunFam" id="3.40.50.300:FF:000293">
    <property type="entry name" value="ATP binding cassette subfamily C member 1"/>
    <property type="match status" value="1"/>
</dbReference>
<feature type="transmembrane region" description="Helical" evidence="16">
    <location>
        <begin position="209"/>
        <end position="228"/>
    </location>
</feature>
<dbReference type="CDD" id="cd03244">
    <property type="entry name" value="ABCC_MRP_domain2"/>
    <property type="match status" value="1"/>
</dbReference>
<name>A0A8C3KLM4_9CHAR</name>
<evidence type="ECO:0000256" key="12">
    <source>
        <dbReference type="ARBA" id="ARBA00022989"/>
    </source>
</evidence>
<dbReference type="InterPro" id="IPR027417">
    <property type="entry name" value="P-loop_NTPase"/>
</dbReference>
<dbReference type="InterPro" id="IPR003593">
    <property type="entry name" value="AAA+_ATPase"/>
</dbReference>
<evidence type="ECO:0000256" key="16">
    <source>
        <dbReference type="SAM" id="Phobius"/>
    </source>
</evidence>
<evidence type="ECO:0000256" key="7">
    <source>
        <dbReference type="ARBA" id="ARBA00022692"/>
    </source>
</evidence>
<comment type="similarity">
    <text evidence="3">Belongs to the ABC transporter superfamily. ABCC family. Conjugate transporter (TC 3.A.1.208) subfamily.</text>
</comment>
<dbReference type="CDD" id="cd18595">
    <property type="entry name" value="ABC_6TM_MRP1_2_3_6_D1_like"/>
    <property type="match status" value="1"/>
</dbReference>
<keyword evidence="8" id="KW-0677">Repeat</keyword>
<feature type="transmembrane region" description="Helical" evidence="16">
    <location>
        <begin position="12"/>
        <end position="33"/>
    </location>
</feature>
<feature type="transmembrane region" description="Helical" evidence="16">
    <location>
        <begin position="821"/>
        <end position="841"/>
    </location>
</feature>
<feature type="domain" description="ABC transmembrane type-1" evidence="18">
    <location>
        <begin position="85"/>
        <end position="351"/>
    </location>
</feature>
<evidence type="ECO:0000313" key="19">
    <source>
        <dbReference type="Ensembl" id="ENSCPGP00000025421.1"/>
    </source>
</evidence>
<dbReference type="Pfam" id="PF00664">
    <property type="entry name" value="ABC_membrane"/>
    <property type="match status" value="2"/>
</dbReference>
<keyword evidence="7 16" id="KW-0812">Transmembrane</keyword>
<dbReference type="Pfam" id="PF00005">
    <property type="entry name" value="ABC_tran"/>
    <property type="match status" value="2"/>
</dbReference>
<proteinExistence type="inferred from homology"/>
<dbReference type="GO" id="GO:0015431">
    <property type="term" value="F:ABC-type glutathione S-conjugate transporter activity"/>
    <property type="evidence" value="ECO:0007669"/>
    <property type="project" value="UniProtKB-EC"/>
</dbReference>
<reference evidence="19" key="2">
    <citation type="submission" date="2025-09" db="UniProtKB">
        <authorList>
            <consortium name="Ensembl"/>
        </authorList>
    </citation>
    <scope>IDENTIFICATION</scope>
</reference>
<evidence type="ECO:0000256" key="11">
    <source>
        <dbReference type="ARBA" id="ARBA00022967"/>
    </source>
</evidence>
<dbReference type="GO" id="GO:0000323">
    <property type="term" value="C:lytic vacuole"/>
    <property type="evidence" value="ECO:0007669"/>
    <property type="project" value="UniProtKB-ARBA"/>
</dbReference>
<evidence type="ECO:0000256" key="4">
    <source>
        <dbReference type="ARBA" id="ARBA00022448"/>
    </source>
</evidence>
<dbReference type="AlphaFoldDB" id="A0A8C3KLM4"/>
<evidence type="ECO:0000256" key="9">
    <source>
        <dbReference type="ARBA" id="ARBA00022741"/>
    </source>
</evidence>
<dbReference type="Gene3D" id="1.20.1560.10">
    <property type="entry name" value="ABC transporter type 1, transmembrane domain"/>
    <property type="match status" value="2"/>
</dbReference>
<dbReference type="Gene3D" id="3.40.50.300">
    <property type="entry name" value="P-loop containing nucleotide triphosphate hydrolases"/>
    <property type="match status" value="2"/>
</dbReference>
<dbReference type="InterPro" id="IPR011527">
    <property type="entry name" value="ABC1_TM_dom"/>
</dbReference>
<dbReference type="Ensembl" id="ENSCPGT00000027775.1">
    <property type="protein sequence ID" value="ENSCPGP00000025421.1"/>
    <property type="gene ID" value="ENSCPGG00000016812.1"/>
</dbReference>
<evidence type="ECO:0000256" key="8">
    <source>
        <dbReference type="ARBA" id="ARBA00022737"/>
    </source>
</evidence>
<dbReference type="PROSITE" id="PS50893">
    <property type="entry name" value="ABC_TRANSPORTER_2"/>
    <property type="match status" value="2"/>
</dbReference>
<accession>A0A8C3KLM4</accession>
<sequence>DARRFCLCRDSGVLFCFWALSLLCGILPFQSLLRRALQVGFGRKLCVELLIFKFVPVSSCPICSPCVDLEHPTRVCLSRVRVSWTTLLFRLLIAFVSDEESFVWQGYLYAILLFLTALIQSLCLQQYFSLCFQLGTNVRASLIAAIYKKALTMSSTTRKESTVGETVNLMSADAQRFMDMTNFVHQLWSSPLQIILSIVFLWGELGPSVLAGIAVMVLLIPINGFLVAKAKTIQVKNMKNKDERMKMMSEILNGIKILKLFAWEPSFEKRVNEIRARELKNLVNFSYLQSISIFVFTCAPFLVSLASFAVYVLVDENNILDAQKAFTAISLFNVLRFPMAMLPLVLSSLVQVTLRGGSLLTGSAVRFSEATFAWEQDVLLPQLSCLCSITLDIVPGSLVAVVGAVGSGKSSLVSAMLGEMENVKGHINIQGSLAYVPQQAWIQNATLKDNILFGSELDEARYQQVIKACALLPDLALLPAGDQTEIGEKGINLSGGQKQRVSLARAVYSNADIYILDDPLSAVDAHVGKYLFEHVLGPKGLLQNKTRILVTHSISFLPQVDNIVVLVAGAVSEHGSYSTLLANRGAFAQFLNTYGSQEENASEKNTPGTGNTGGLRRLEGLCVLSKNSTNSLEKAQEEPPKKLKGQQLIEKETVETGKVKFSMYLRYLRAVGLWYSFWVAMGYVAQYVAFVGTNLWLSAWTDDAQHYLNQTYPVEQRDLRIGVFGALGVSQGEPLFLLFATILSAQGAVRASRVMHQQLLSNILRVPMSFFDTTPTGRIVNRFAKDIFTIDETIPMSFRSWLSCFMAIISTLLMICLATPFFALVIIPLSIFYYFVLRFYVSTSRQLRRLDSVTRSPIYSHFGETVSGLSVIRAYGHQERFLQQNENTMDINQKTVYSWIISNRWLAIRLEFVGSLVVFFSALLAVISKGTLEGGIVGLSVSSALNVTQTLNWLVRTSSELETNIVAVERVYEYTKVKNEAPWVTEKRPPRGWPSKGEIQFVDYKVRYRPELELVLQGITCNIGSTEKVGVVGRTGAGKSSLTNCLFRVLEAAGGSIFIDEVDIATIGLHDLRQNLTIIPQDPVLFTGTLRMNLDPFDQYTDEEVWKALELAHLKTYVQTLPEGLLHLVSEGGENLSVGQRQLVCLARALLRKAKILILDEATAAVDLETDHLIQTTIRSEFADCTVLTIAHRLHTIMDSNRVLVLQAGRIVEYDSPEELLQKQGVFSSMAKDAGITATESTPL</sequence>
<feature type="transmembrane region" description="Helical" evidence="16">
    <location>
        <begin position="285"/>
        <end position="313"/>
    </location>
</feature>
<evidence type="ECO:0000256" key="13">
    <source>
        <dbReference type="ARBA" id="ARBA00023136"/>
    </source>
</evidence>
<feature type="domain" description="ABC transporter" evidence="17">
    <location>
        <begin position="365"/>
        <end position="593"/>
    </location>
</feature>
<feature type="domain" description="ABC transporter" evidence="17">
    <location>
        <begin position="999"/>
        <end position="1233"/>
    </location>
</feature>
<feature type="transmembrane region" description="Helical" evidence="16">
    <location>
        <begin position="673"/>
        <end position="699"/>
    </location>
</feature>
<dbReference type="GO" id="GO:0016887">
    <property type="term" value="F:ATP hydrolysis activity"/>
    <property type="evidence" value="ECO:0007669"/>
    <property type="project" value="InterPro"/>
</dbReference>
<comment type="subcellular location">
    <subcellularLocation>
        <location evidence="2">Cell membrane</location>
        <topology evidence="2">Multi-pass membrane protein</topology>
    </subcellularLocation>
    <subcellularLocation>
        <location evidence="1">Vacuole membrane</location>
        <topology evidence="1">Multi-pass membrane protein</topology>
    </subcellularLocation>
</comment>
<dbReference type="InterPro" id="IPR003439">
    <property type="entry name" value="ABC_transporter-like_ATP-bd"/>
</dbReference>
<evidence type="ECO:0000256" key="1">
    <source>
        <dbReference type="ARBA" id="ARBA00004128"/>
    </source>
</evidence>
<evidence type="ECO:0000256" key="6">
    <source>
        <dbReference type="ARBA" id="ARBA00022554"/>
    </source>
</evidence>
<dbReference type="GO" id="GO:0005524">
    <property type="term" value="F:ATP binding"/>
    <property type="evidence" value="ECO:0007669"/>
    <property type="project" value="UniProtKB-KW"/>
</dbReference>
<dbReference type="PROSITE" id="PS00211">
    <property type="entry name" value="ABC_TRANSPORTER_1"/>
    <property type="match status" value="2"/>
</dbReference>
<comment type="catalytic activity">
    <reaction evidence="15">
        <text>leukotriene C4(in) + ATP + H2O = leukotriene C4(out) + ADP + phosphate + H(+)</text>
        <dbReference type="Rhea" id="RHEA:38963"/>
        <dbReference type="ChEBI" id="CHEBI:15377"/>
        <dbReference type="ChEBI" id="CHEBI:15378"/>
        <dbReference type="ChEBI" id="CHEBI:30616"/>
        <dbReference type="ChEBI" id="CHEBI:43474"/>
        <dbReference type="ChEBI" id="CHEBI:57973"/>
        <dbReference type="ChEBI" id="CHEBI:456216"/>
    </reaction>
    <physiologicalReaction direction="left-to-right" evidence="15">
        <dbReference type="Rhea" id="RHEA:38964"/>
    </physiologicalReaction>
</comment>
<evidence type="ECO:0000256" key="15">
    <source>
        <dbReference type="ARBA" id="ARBA00047523"/>
    </source>
</evidence>
<dbReference type="EC" id="7.6.2.3" evidence="14"/>
<dbReference type="CDD" id="cd18603">
    <property type="entry name" value="ABC_6TM_MRP1_2_3_6_D2_like"/>
    <property type="match status" value="1"/>
</dbReference>
<feature type="transmembrane region" description="Helical" evidence="16">
    <location>
        <begin position="106"/>
        <end position="124"/>
    </location>
</feature>
<dbReference type="InterPro" id="IPR050173">
    <property type="entry name" value="ABC_transporter_C-like"/>
</dbReference>
<evidence type="ECO:0000256" key="5">
    <source>
        <dbReference type="ARBA" id="ARBA00022475"/>
    </source>
</evidence>
<evidence type="ECO:0000259" key="18">
    <source>
        <dbReference type="PROSITE" id="PS50929"/>
    </source>
</evidence>
<keyword evidence="4" id="KW-0813">Transport</keyword>
<keyword evidence="6" id="KW-0926">Vacuole</keyword>
<dbReference type="GO" id="GO:0005774">
    <property type="term" value="C:vacuolar membrane"/>
    <property type="evidence" value="ECO:0007669"/>
    <property type="project" value="UniProtKB-SubCell"/>
</dbReference>
<organism evidence="19 20">
    <name type="scientific">Calidris pygmaea</name>
    <name type="common">Spoon-billed sandpiper</name>
    <dbReference type="NCBI Taxonomy" id="425635"/>
    <lineage>
        <taxon>Eukaryota</taxon>
        <taxon>Metazoa</taxon>
        <taxon>Chordata</taxon>
        <taxon>Craniata</taxon>
        <taxon>Vertebrata</taxon>
        <taxon>Euteleostomi</taxon>
        <taxon>Archelosauria</taxon>
        <taxon>Archosauria</taxon>
        <taxon>Dinosauria</taxon>
        <taxon>Saurischia</taxon>
        <taxon>Theropoda</taxon>
        <taxon>Coelurosauria</taxon>
        <taxon>Aves</taxon>
        <taxon>Neognathae</taxon>
        <taxon>Neoaves</taxon>
        <taxon>Charadriiformes</taxon>
        <taxon>Scolopacidae</taxon>
        <taxon>Calidris</taxon>
    </lineage>
</organism>
<dbReference type="NCBIfam" id="TIGR00957">
    <property type="entry name" value="MRP_assoc_pro"/>
    <property type="match status" value="1"/>
</dbReference>
<evidence type="ECO:0000256" key="3">
    <source>
        <dbReference type="ARBA" id="ARBA00009726"/>
    </source>
</evidence>
<evidence type="ECO:0000256" key="14">
    <source>
        <dbReference type="ARBA" id="ARBA00024220"/>
    </source>
</evidence>
<keyword evidence="10" id="KW-0067">ATP-binding</keyword>
<dbReference type="InterPro" id="IPR036640">
    <property type="entry name" value="ABC1_TM_sf"/>
</dbReference>
<dbReference type="CDD" id="cd03250">
    <property type="entry name" value="ABCC_MRP_domain1"/>
    <property type="match status" value="1"/>
</dbReference>
<dbReference type="PANTHER" id="PTHR24223">
    <property type="entry name" value="ATP-BINDING CASSETTE SUB-FAMILY C"/>
    <property type="match status" value="1"/>
</dbReference>
<feature type="transmembrane region" description="Helical" evidence="16">
    <location>
        <begin position="325"/>
        <end position="346"/>
    </location>
</feature>
<feature type="transmembrane region" description="Helical" evidence="16">
    <location>
        <begin position="798"/>
        <end position="815"/>
    </location>
</feature>
<evidence type="ECO:0000259" key="17">
    <source>
        <dbReference type="PROSITE" id="PS50893"/>
    </source>
</evidence>
<feature type="transmembrane region" description="Helical" evidence="16">
    <location>
        <begin position="183"/>
        <end position="203"/>
    </location>
</feature>
<dbReference type="PROSITE" id="PS50929">
    <property type="entry name" value="ABC_TM1F"/>
    <property type="match status" value="2"/>
</dbReference>
<dbReference type="InterPro" id="IPR005292">
    <property type="entry name" value="MRP"/>
</dbReference>
<dbReference type="SMART" id="SM00382">
    <property type="entry name" value="AAA"/>
    <property type="match status" value="2"/>
</dbReference>
<feature type="transmembrane region" description="Helical" evidence="16">
    <location>
        <begin position="719"/>
        <end position="743"/>
    </location>
</feature>
<reference evidence="19" key="1">
    <citation type="submission" date="2025-08" db="UniProtKB">
        <authorList>
            <consortium name="Ensembl"/>
        </authorList>
    </citation>
    <scope>IDENTIFICATION</scope>
</reference>
<dbReference type="Proteomes" id="UP000694419">
    <property type="component" value="Unplaced"/>
</dbReference>
<dbReference type="SUPFAM" id="SSF90123">
    <property type="entry name" value="ABC transporter transmembrane region"/>
    <property type="match status" value="2"/>
</dbReference>
<dbReference type="FunFam" id="3.40.50.300:FF:000074">
    <property type="entry name" value="Multidrug resistance-associated protein 5 isoform 1"/>
    <property type="match status" value="1"/>
</dbReference>
<dbReference type="GO" id="GO:0016324">
    <property type="term" value="C:apical plasma membrane"/>
    <property type="evidence" value="ECO:0007669"/>
    <property type="project" value="TreeGrafter"/>
</dbReference>
<evidence type="ECO:0000256" key="2">
    <source>
        <dbReference type="ARBA" id="ARBA00004651"/>
    </source>
</evidence>
<dbReference type="FunFam" id="1.20.1560.10:FF:000020">
    <property type="entry name" value="ABC metal ion transporter"/>
    <property type="match status" value="1"/>
</dbReference>
<keyword evidence="20" id="KW-1185">Reference proteome</keyword>
<keyword evidence="9" id="KW-0547">Nucleotide-binding</keyword>
<keyword evidence="11" id="KW-1278">Translocase</keyword>
<dbReference type="FunFam" id="1.20.1560.10:FF:000001">
    <property type="entry name" value="ATP-binding cassette subfamily C member 1"/>
    <property type="match status" value="1"/>
</dbReference>
<evidence type="ECO:0000313" key="20">
    <source>
        <dbReference type="Proteomes" id="UP000694419"/>
    </source>
</evidence>